<protein>
    <submittedName>
        <fullName evidence="7">CD151 antigen</fullName>
    </submittedName>
</protein>
<dbReference type="OrthoDB" id="5870230at2759"/>
<feature type="transmembrane region" description="Helical" evidence="5">
    <location>
        <begin position="94"/>
        <end position="116"/>
    </location>
</feature>
<dbReference type="CTD" id="117407"/>
<dbReference type="Proteomes" id="UP000504629">
    <property type="component" value="Unplaced"/>
</dbReference>
<evidence type="ECO:0000313" key="7">
    <source>
        <dbReference type="RefSeq" id="XP_028040675.1"/>
    </source>
</evidence>
<keyword evidence="4 5" id="KW-0472">Membrane</keyword>
<dbReference type="PANTHER" id="PTHR19282">
    <property type="entry name" value="TETRASPANIN"/>
    <property type="match status" value="1"/>
</dbReference>
<dbReference type="AlphaFoldDB" id="A0A6J2KF88"/>
<dbReference type="InterPro" id="IPR008952">
    <property type="entry name" value="Tetraspanin_EC2_sf"/>
</dbReference>
<reference evidence="7" key="1">
    <citation type="submission" date="2025-08" db="UniProtKB">
        <authorList>
            <consortium name="RefSeq"/>
        </authorList>
    </citation>
    <scope>IDENTIFICATION</scope>
    <source>
        <tissue evidence="7">Silk gland</tissue>
    </source>
</reference>
<dbReference type="GO" id="GO:0005886">
    <property type="term" value="C:plasma membrane"/>
    <property type="evidence" value="ECO:0007669"/>
    <property type="project" value="TreeGrafter"/>
</dbReference>
<organism evidence="6 7">
    <name type="scientific">Bombyx mandarina</name>
    <name type="common">Wild silk moth</name>
    <name type="synonym">Wild silkworm</name>
    <dbReference type="NCBI Taxonomy" id="7092"/>
    <lineage>
        <taxon>Eukaryota</taxon>
        <taxon>Metazoa</taxon>
        <taxon>Ecdysozoa</taxon>
        <taxon>Arthropoda</taxon>
        <taxon>Hexapoda</taxon>
        <taxon>Insecta</taxon>
        <taxon>Pterygota</taxon>
        <taxon>Neoptera</taxon>
        <taxon>Endopterygota</taxon>
        <taxon>Lepidoptera</taxon>
        <taxon>Glossata</taxon>
        <taxon>Ditrysia</taxon>
        <taxon>Bombycoidea</taxon>
        <taxon>Bombycidae</taxon>
        <taxon>Bombycinae</taxon>
        <taxon>Bombyx</taxon>
    </lineage>
</organism>
<dbReference type="Gene3D" id="1.10.1450.10">
    <property type="entry name" value="Tetraspanin"/>
    <property type="match status" value="1"/>
</dbReference>
<keyword evidence="3 5" id="KW-1133">Transmembrane helix</keyword>
<comment type="subcellular location">
    <subcellularLocation>
        <location evidence="1">Membrane</location>
        <topology evidence="1">Multi-pass membrane protein</topology>
    </subcellularLocation>
</comment>
<evidence type="ECO:0000313" key="6">
    <source>
        <dbReference type="Proteomes" id="UP000504629"/>
    </source>
</evidence>
<evidence type="ECO:0000256" key="4">
    <source>
        <dbReference type="ARBA" id="ARBA00023136"/>
    </source>
</evidence>
<dbReference type="PANTHER" id="PTHR19282:SF428">
    <property type="entry name" value="TETRASPANIN 68C, ISOFORM A"/>
    <property type="match status" value="1"/>
</dbReference>
<dbReference type="RefSeq" id="XP_028040675.1">
    <property type="nucleotide sequence ID" value="XM_028184874.1"/>
</dbReference>
<keyword evidence="6" id="KW-1185">Reference proteome</keyword>
<proteinExistence type="predicted"/>
<feature type="transmembrane region" description="Helical" evidence="5">
    <location>
        <begin position="236"/>
        <end position="262"/>
    </location>
</feature>
<sequence length="326" mass="36370">MKCSSGASSKVLFGCSNSIFFTCGFLEVVCGFLLLCDSKKILLSRLLASPESNLAHPPFYYLALVLMAAGLTMCATAALGCWATYLPGYAALSVYFLIVLSLLLCECAGGVLAAVWPRCLGLENARGGSVGALQSYYAMPDFEQFTASVDLAQTELQCCGMTDARNYDMSVWQLRRLGPRGMAVPLSCCVQIEENISYLNPMPVNLSRCQEYQPNPVYRHVPGCIGKLEEWYQKQYFVLMLSIFIFAVFKLGVLLSTVFSCIRLRQRRQVLHTVTVKSIDHATNENMYSPGVREDHITAKYIQPDNYYSPRVRNPRIFTSKPNEII</sequence>
<evidence type="ECO:0000256" key="1">
    <source>
        <dbReference type="ARBA" id="ARBA00004141"/>
    </source>
</evidence>
<accession>A0A6J2KF88</accession>
<feature type="transmembrane region" description="Helical" evidence="5">
    <location>
        <begin position="59"/>
        <end position="82"/>
    </location>
</feature>
<dbReference type="KEGG" id="bman:114250833"/>
<dbReference type="Pfam" id="PF00335">
    <property type="entry name" value="Tetraspanin"/>
    <property type="match status" value="1"/>
</dbReference>
<name>A0A6J2KF88_BOMMA</name>
<gene>
    <name evidence="7" type="primary">LOC114250833</name>
</gene>
<dbReference type="GeneID" id="114250833"/>
<evidence type="ECO:0000256" key="3">
    <source>
        <dbReference type="ARBA" id="ARBA00022989"/>
    </source>
</evidence>
<evidence type="ECO:0000256" key="2">
    <source>
        <dbReference type="ARBA" id="ARBA00022692"/>
    </source>
</evidence>
<dbReference type="SUPFAM" id="SSF48652">
    <property type="entry name" value="Tetraspanin"/>
    <property type="match status" value="1"/>
</dbReference>
<evidence type="ECO:0000256" key="5">
    <source>
        <dbReference type="SAM" id="Phobius"/>
    </source>
</evidence>
<keyword evidence="2 5" id="KW-0812">Transmembrane</keyword>
<feature type="transmembrane region" description="Helical" evidence="5">
    <location>
        <begin position="12"/>
        <end position="35"/>
    </location>
</feature>
<dbReference type="InterPro" id="IPR018499">
    <property type="entry name" value="Tetraspanin/Peripherin"/>
</dbReference>